<feature type="compositionally biased region" description="Basic and acidic residues" evidence="1">
    <location>
        <begin position="63"/>
        <end position="78"/>
    </location>
</feature>
<protein>
    <submittedName>
        <fullName evidence="2">Uncharacterized protein</fullName>
    </submittedName>
</protein>
<evidence type="ECO:0000256" key="1">
    <source>
        <dbReference type="SAM" id="MobiDB-lite"/>
    </source>
</evidence>
<feature type="non-terminal residue" evidence="2">
    <location>
        <position position="1"/>
    </location>
</feature>
<comment type="caution">
    <text evidence="2">The sequence shown here is derived from an EMBL/GenBank/DDBJ whole genome shotgun (WGS) entry which is preliminary data.</text>
</comment>
<dbReference type="Proteomes" id="UP000265520">
    <property type="component" value="Unassembled WGS sequence"/>
</dbReference>
<feature type="compositionally biased region" description="Low complexity" evidence="1">
    <location>
        <begin position="49"/>
        <end position="58"/>
    </location>
</feature>
<feature type="region of interest" description="Disordered" evidence="1">
    <location>
        <begin position="1"/>
        <end position="28"/>
    </location>
</feature>
<name>A0A392R1K8_9FABA</name>
<organism evidence="2 3">
    <name type="scientific">Trifolium medium</name>
    <dbReference type="NCBI Taxonomy" id="97028"/>
    <lineage>
        <taxon>Eukaryota</taxon>
        <taxon>Viridiplantae</taxon>
        <taxon>Streptophyta</taxon>
        <taxon>Embryophyta</taxon>
        <taxon>Tracheophyta</taxon>
        <taxon>Spermatophyta</taxon>
        <taxon>Magnoliopsida</taxon>
        <taxon>eudicotyledons</taxon>
        <taxon>Gunneridae</taxon>
        <taxon>Pentapetalae</taxon>
        <taxon>rosids</taxon>
        <taxon>fabids</taxon>
        <taxon>Fabales</taxon>
        <taxon>Fabaceae</taxon>
        <taxon>Papilionoideae</taxon>
        <taxon>50 kb inversion clade</taxon>
        <taxon>NPAAA clade</taxon>
        <taxon>Hologalegina</taxon>
        <taxon>IRL clade</taxon>
        <taxon>Trifolieae</taxon>
        <taxon>Trifolium</taxon>
    </lineage>
</organism>
<evidence type="ECO:0000313" key="2">
    <source>
        <dbReference type="EMBL" id="MCI29435.1"/>
    </source>
</evidence>
<proteinExistence type="predicted"/>
<feature type="compositionally biased region" description="Basic and acidic residues" evidence="1">
    <location>
        <begin position="7"/>
        <end position="16"/>
    </location>
</feature>
<evidence type="ECO:0000313" key="3">
    <source>
        <dbReference type="Proteomes" id="UP000265520"/>
    </source>
</evidence>
<reference evidence="2 3" key="1">
    <citation type="journal article" date="2018" name="Front. Plant Sci.">
        <title>Red Clover (Trifolium pratense) and Zigzag Clover (T. medium) - A Picture of Genomic Similarities and Differences.</title>
        <authorList>
            <person name="Dluhosova J."/>
            <person name="Istvanek J."/>
            <person name="Nedelnik J."/>
            <person name="Repkova J."/>
        </authorList>
    </citation>
    <scope>NUCLEOTIDE SEQUENCE [LARGE SCALE GENOMIC DNA]</scope>
    <source>
        <strain evidence="3">cv. 10/8</strain>
        <tissue evidence="2">Leaf</tissue>
    </source>
</reference>
<keyword evidence="3" id="KW-1185">Reference proteome</keyword>
<dbReference type="AlphaFoldDB" id="A0A392R1K8"/>
<accession>A0A392R1K8</accession>
<sequence>TSTTSKEVGKAHGGLDRRRKRVNDTNRQPLSWCLLSQITPCCIYETPRKPTTTTARKAVLVEPNRREQVDPKEAEQSRHNNKNHRV</sequence>
<dbReference type="EMBL" id="LXQA010172516">
    <property type="protein sequence ID" value="MCI29435.1"/>
    <property type="molecule type" value="Genomic_DNA"/>
</dbReference>
<feature type="region of interest" description="Disordered" evidence="1">
    <location>
        <begin position="46"/>
        <end position="86"/>
    </location>
</feature>